<name>A0ABZ2LZ87_9BACT</name>
<dbReference type="InterPro" id="IPR006860">
    <property type="entry name" value="FecR"/>
</dbReference>
<protein>
    <submittedName>
        <fullName evidence="4">FecR family protein</fullName>
    </submittedName>
</protein>
<feature type="region of interest" description="Disordered" evidence="1">
    <location>
        <begin position="303"/>
        <end position="347"/>
    </location>
</feature>
<evidence type="ECO:0000259" key="3">
    <source>
        <dbReference type="Pfam" id="PF04773"/>
    </source>
</evidence>
<proteinExistence type="predicted"/>
<feature type="domain" description="FecR protein" evidence="3">
    <location>
        <begin position="180"/>
        <end position="251"/>
    </location>
</feature>
<organism evidence="4 5">
    <name type="scientific">Pendulispora albinea</name>
    <dbReference type="NCBI Taxonomy" id="2741071"/>
    <lineage>
        <taxon>Bacteria</taxon>
        <taxon>Pseudomonadati</taxon>
        <taxon>Myxococcota</taxon>
        <taxon>Myxococcia</taxon>
        <taxon>Myxococcales</taxon>
        <taxon>Sorangiineae</taxon>
        <taxon>Pendulisporaceae</taxon>
        <taxon>Pendulispora</taxon>
    </lineage>
</organism>
<keyword evidence="5" id="KW-1185">Reference proteome</keyword>
<reference evidence="4 5" key="1">
    <citation type="submission" date="2021-12" db="EMBL/GenBank/DDBJ databases">
        <title>Discovery of the Pendulisporaceae a myxobacterial family with distinct sporulation behavior and unique specialized metabolism.</title>
        <authorList>
            <person name="Garcia R."/>
            <person name="Popoff A."/>
            <person name="Bader C.D."/>
            <person name="Loehr J."/>
            <person name="Walesch S."/>
            <person name="Walt C."/>
            <person name="Boldt J."/>
            <person name="Bunk B."/>
            <person name="Haeckl F.J.F.P.J."/>
            <person name="Gunesch A.P."/>
            <person name="Birkelbach J."/>
            <person name="Nuebel U."/>
            <person name="Pietschmann T."/>
            <person name="Bach T."/>
            <person name="Mueller R."/>
        </authorList>
    </citation>
    <scope>NUCLEOTIDE SEQUENCE [LARGE SCALE GENOMIC DNA]</scope>
    <source>
        <strain evidence="4 5">MSr11954</strain>
    </source>
</reference>
<dbReference type="Gene3D" id="2.60.120.1440">
    <property type="match status" value="1"/>
</dbReference>
<sequence length="425" mass="44729">MKRDRSKAQLDAILREVREDLVPPGRGPDGDFSAVDAKLFARITKEQATPERDRIPVLPARTLARSRYFWGGTALVAAAAAAIFVIRHPAPAVPGEGPLAEATQSGAADRNHPSSPSSELGAESAAAAFQTREGRGDIRIAGKVAEPGHVLGASESVETTDARATFVSGQEARPAVTWLLEERSHVDVRHVQMPLTLALSQGAVEAQVAPVPQGEAFAVDIDGVRVAVHGTHLRVSREGRHVTVDLTEGVVAIGAVPQSSLAGLTEGTTVTAPAHVEFDTANLLASFRIDRAPASVRAAVPLAQARTEGTRPAARDARDVQGAAQPEKPASARTANGNPAAAPSQRSEEIIAKGVRACVANQLREATVHVTVSSKLSLKIGDDGMVRMAQFNPPLAPEAQECASRIIYKTRFPRGGDIEIPLSSE</sequence>
<dbReference type="Proteomes" id="UP001370348">
    <property type="component" value="Chromosome"/>
</dbReference>
<accession>A0ABZ2LZ87</accession>
<keyword evidence="2" id="KW-0812">Transmembrane</keyword>
<keyword evidence="2" id="KW-0472">Membrane</keyword>
<evidence type="ECO:0000313" key="5">
    <source>
        <dbReference type="Proteomes" id="UP001370348"/>
    </source>
</evidence>
<feature type="transmembrane region" description="Helical" evidence="2">
    <location>
        <begin position="68"/>
        <end position="86"/>
    </location>
</feature>
<feature type="region of interest" description="Disordered" evidence="1">
    <location>
        <begin position="95"/>
        <end position="128"/>
    </location>
</feature>
<dbReference type="RefSeq" id="WP_394825832.1">
    <property type="nucleotide sequence ID" value="NZ_CP089984.1"/>
</dbReference>
<evidence type="ECO:0000256" key="1">
    <source>
        <dbReference type="SAM" id="MobiDB-lite"/>
    </source>
</evidence>
<feature type="compositionally biased region" description="Low complexity" evidence="1">
    <location>
        <begin position="113"/>
        <end position="128"/>
    </location>
</feature>
<evidence type="ECO:0000256" key="2">
    <source>
        <dbReference type="SAM" id="Phobius"/>
    </source>
</evidence>
<evidence type="ECO:0000313" key="4">
    <source>
        <dbReference type="EMBL" id="WXB16203.1"/>
    </source>
</evidence>
<dbReference type="EMBL" id="CP089984">
    <property type="protein sequence ID" value="WXB16203.1"/>
    <property type="molecule type" value="Genomic_DNA"/>
</dbReference>
<gene>
    <name evidence="4" type="ORF">LZC94_02760</name>
</gene>
<keyword evidence="2" id="KW-1133">Transmembrane helix</keyword>
<dbReference type="Pfam" id="PF04773">
    <property type="entry name" value="FecR"/>
    <property type="match status" value="1"/>
</dbReference>